<dbReference type="EMBL" id="JBHSXL010000007">
    <property type="protein sequence ID" value="MFC6892592.1"/>
    <property type="molecule type" value="Genomic_DNA"/>
</dbReference>
<dbReference type="RefSeq" id="WP_379743083.1">
    <property type="nucleotide sequence ID" value="NZ_JBHSVN010000003.1"/>
</dbReference>
<comment type="caution">
    <text evidence="1">The sequence shown here is derived from an EMBL/GenBank/DDBJ whole genome shotgun (WGS) entry which is preliminary data.</text>
</comment>
<protein>
    <recommendedName>
        <fullName evidence="3">CopG family transcriptional regulator</fullName>
    </recommendedName>
</protein>
<accession>A0ABD5USY9</accession>
<evidence type="ECO:0000313" key="1">
    <source>
        <dbReference type="EMBL" id="MFC6892592.1"/>
    </source>
</evidence>
<dbReference type="AlphaFoldDB" id="A0ABD5USY9"/>
<proteinExistence type="predicted"/>
<organism evidence="1 2">
    <name type="scientific">Halopenitus salinus</name>
    <dbReference type="NCBI Taxonomy" id="1198295"/>
    <lineage>
        <taxon>Archaea</taxon>
        <taxon>Methanobacteriati</taxon>
        <taxon>Methanobacteriota</taxon>
        <taxon>Stenosarchaea group</taxon>
        <taxon>Halobacteria</taxon>
        <taxon>Halobacteriales</taxon>
        <taxon>Haloferacaceae</taxon>
        <taxon>Halopenitus</taxon>
    </lineage>
</organism>
<name>A0ABD5USY9_9EURY</name>
<gene>
    <name evidence="1" type="ORF">ACFQE9_08235</name>
</gene>
<evidence type="ECO:0008006" key="3">
    <source>
        <dbReference type="Google" id="ProtNLM"/>
    </source>
</evidence>
<keyword evidence="2" id="KW-1185">Reference proteome</keyword>
<sequence length="51" mass="5793">MDRTSITLGSETRDALREYKHDRELSNYDEAVRDLLQDGAHPSNGPDRGSF</sequence>
<dbReference type="Proteomes" id="UP001596296">
    <property type="component" value="Unassembled WGS sequence"/>
</dbReference>
<reference evidence="1 2" key="1">
    <citation type="journal article" date="2019" name="Int. J. Syst. Evol. Microbiol.">
        <title>The Global Catalogue of Microorganisms (GCM) 10K type strain sequencing project: providing services to taxonomists for standard genome sequencing and annotation.</title>
        <authorList>
            <consortium name="The Broad Institute Genomics Platform"/>
            <consortium name="The Broad Institute Genome Sequencing Center for Infectious Disease"/>
            <person name="Wu L."/>
            <person name="Ma J."/>
        </authorList>
    </citation>
    <scope>NUCLEOTIDE SEQUENCE [LARGE SCALE GENOMIC DNA]</scope>
    <source>
        <strain evidence="1 2">SKJ47</strain>
    </source>
</reference>
<evidence type="ECO:0000313" key="2">
    <source>
        <dbReference type="Proteomes" id="UP001596296"/>
    </source>
</evidence>